<dbReference type="InterPro" id="IPR026444">
    <property type="entry name" value="Secre_tail"/>
</dbReference>
<evidence type="ECO:0000256" key="1">
    <source>
        <dbReference type="ARBA" id="ARBA00022729"/>
    </source>
</evidence>
<organism evidence="4 5">
    <name type="scientific">Mesonia sediminis</name>
    <dbReference type="NCBI Taxonomy" id="1703946"/>
    <lineage>
        <taxon>Bacteria</taxon>
        <taxon>Pseudomonadati</taxon>
        <taxon>Bacteroidota</taxon>
        <taxon>Flavobacteriia</taxon>
        <taxon>Flavobacteriales</taxon>
        <taxon>Flavobacteriaceae</taxon>
        <taxon>Mesonia</taxon>
    </lineage>
</organism>
<accession>A0ABW5SD38</accession>
<dbReference type="Proteomes" id="UP001597357">
    <property type="component" value="Unassembled WGS sequence"/>
</dbReference>
<evidence type="ECO:0000313" key="5">
    <source>
        <dbReference type="Proteomes" id="UP001597357"/>
    </source>
</evidence>
<keyword evidence="1 2" id="KW-0732">Signal</keyword>
<dbReference type="EMBL" id="JBHULZ010000006">
    <property type="protein sequence ID" value="MFD2696592.1"/>
    <property type="molecule type" value="Genomic_DNA"/>
</dbReference>
<protein>
    <submittedName>
        <fullName evidence="4">T9SS type A sorting domain-containing protein</fullName>
    </submittedName>
</protein>
<dbReference type="RefSeq" id="WP_379042973.1">
    <property type="nucleotide sequence ID" value="NZ_JBHULZ010000006.1"/>
</dbReference>
<keyword evidence="5" id="KW-1185">Reference proteome</keyword>
<reference evidence="5" key="1">
    <citation type="journal article" date="2019" name="Int. J. Syst. Evol. Microbiol.">
        <title>The Global Catalogue of Microorganisms (GCM) 10K type strain sequencing project: providing services to taxonomists for standard genome sequencing and annotation.</title>
        <authorList>
            <consortium name="The Broad Institute Genomics Platform"/>
            <consortium name="The Broad Institute Genome Sequencing Center for Infectious Disease"/>
            <person name="Wu L."/>
            <person name="Ma J."/>
        </authorList>
    </citation>
    <scope>NUCLEOTIDE SEQUENCE [LARGE SCALE GENOMIC DNA]</scope>
    <source>
        <strain evidence="5">KCTC 42255</strain>
    </source>
</reference>
<feature type="signal peptide" evidence="2">
    <location>
        <begin position="1"/>
        <end position="22"/>
    </location>
</feature>
<dbReference type="NCBIfam" id="TIGR04183">
    <property type="entry name" value="Por_Secre_tail"/>
    <property type="match status" value="1"/>
</dbReference>
<evidence type="ECO:0000256" key="2">
    <source>
        <dbReference type="SAM" id="SignalP"/>
    </source>
</evidence>
<evidence type="ECO:0000313" key="4">
    <source>
        <dbReference type="EMBL" id="MFD2696592.1"/>
    </source>
</evidence>
<evidence type="ECO:0000259" key="3">
    <source>
        <dbReference type="Pfam" id="PF18962"/>
    </source>
</evidence>
<proteinExistence type="predicted"/>
<comment type="caution">
    <text evidence="4">The sequence shown here is derived from an EMBL/GenBank/DDBJ whole genome shotgun (WGS) entry which is preliminary data.</text>
</comment>
<dbReference type="Pfam" id="PF18962">
    <property type="entry name" value="Por_Secre_tail"/>
    <property type="match status" value="1"/>
</dbReference>
<feature type="domain" description="Secretion system C-terminal sorting" evidence="3">
    <location>
        <begin position="914"/>
        <end position="991"/>
    </location>
</feature>
<feature type="chain" id="PRO_5045930186" evidence="2">
    <location>
        <begin position="23"/>
        <end position="992"/>
    </location>
</feature>
<gene>
    <name evidence="4" type="ORF">ACFSQ0_01155</name>
</gene>
<sequence length="992" mass="109716">MKRSLLFLVLFSCALMSNTLQAQNCVPTGANHPSEGTYTQDVWTAYVYDRLSGAKNYEGYYQHTATTGTLGLDFNTEDYWDKAKNPTYQNKAYVGCSMNNSYFNVDYRRKGFPRGYYEITITHDDWNASVSLNGTEIYSSFGSANQRLIANTHYLDQDTELQVEWAESFGNSNVSIQFNRISLGFGQDEWLTAVFSDDSFTNYAGQFSQSGLDFTSPWSSTQTPSDAPGYTGTSISNNTSYIYRRRGFDCGFYSIDVTEYDDDTEIIIDGQSVWSKTGYNLNGETGVWTGVLGADTEMEVKVRNNGSGPTSIGLQFNRLDQAPAGTVVWTGKQNNRANNAANWCPALPGPNDQVYIPKQSLTPNNLKLNVDAEIGSLYIAESAVVDLQDHKLTLNGDFELQGALVNNQIGFLGFAGNQASIKGKAFEVDQLQISGQNVNIATYQNISVRQWVRLTAGSLNTNDKLTLTCAFVNGGTELGQIDEIPAGSTINGEVLVEQCMPARRGFRLVTSQVTTSTSIHDNWQEGALQWNHDPHPSNGNRPGYGTHITGTTSDQTNGFDLTPSGNPSMFQFNNASQTWSPIANTDATNLTAGQPWRLMVRGDRSTDITSNAAAPSNTILRAQGDLVQGDIDMAANFNATKGAFNLVGNPYAAAVDLRKLMLNSKHISKLQVYMWDVTKGGKPIVGQPGGRGAFVTIDLENPIGSIVGSLLRKQYIQPGQAVFMVARGSGTPELIFKESYKEVEAPIADVFRAPTAAFMDIQLFDQNSLLNGGSTLDALRLKWKDTYSSLAGEEDAAKMGNLDENLAVVNNQNYLSIDRRAFPQQEEILPLFINQYRHNDYVLRFNNKNSFEHEVYLIDYYLNTETPIQGDAFTHVFQVDPDVEASTDPMRFALKFKPQGKLNSDTLQDETWSMYPNPLRGNQLQIQLPQQATGTQVQIQISDMLGKVVWSETQTLQQKSLSLESLALKAGMYMVSLQTTEGQYHTQKLMVE</sequence>
<name>A0ABW5SD38_9FLAO</name>